<dbReference type="Gene3D" id="3.30.565.10">
    <property type="entry name" value="Histidine kinase-like ATPase, C-terminal domain"/>
    <property type="match status" value="1"/>
</dbReference>
<reference evidence="7" key="1">
    <citation type="journal article" date="2019" name="Int. J. Syst. Evol. Microbiol.">
        <title>The Global Catalogue of Microorganisms (GCM) 10K type strain sequencing project: providing services to taxonomists for standard genome sequencing and annotation.</title>
        <authorList>
            <consortium name="The Broad Institute Genomics Platform"/>
            <consortium name="The Broad Institute Genome Sequencing Center for Infectious Disease"/>
            <person name="Wu L."/>
            <person name="Ma J."/>
        </authorList>
    </citation>
    <scope>NUCLEOTIDE SEQUENCE [LARGE SCALE GENOMIC DNA]</scope>
    <source>
        <strain evidence="7">JCM 19134</strain>
    </source>
</reference>
<evidence type="ECO:0000313" key="7">
    <source>
        <dbReference type="Proteomes" id="UP001409585"/>
    </source>
</evidence>
<dbReference type="EMBL" id="BAABLX010000007">
    <property type="protein sequence ID" value="GAA4935050.1"/>
    <property type="molecule type" value="Genomic_DNA"/>
</dbReference>
<evidence type="ECO:0000256" key="4">
    <source>
        <dbReference type="SAM" id="MobiDB-lite"/>
    </source>
</evidence>
<dbReference type="InterPro" id="IPR003594">
    <property type="entry name" value="HATPase_dom"/>
</dbReference>
<evidence type="ECO:0000256" key="2">
    <source>
        <dbReference type="ARBA" id="ARBA00012438"/>
    </source>
</evidence>
<dbReference type="PROSITE" id="PS50109">
    <property type="entry name" value="HIS_KIN"/>
    <property type="match status" value="1"/>
</dbReference>
<dbReference type="SMART" id="SM00387">
    <property type="entry name" value="HATPase_c"/>
    <property type="match status" value="1"/>
</dbReference>
<dbReference type="InterPro" id="IPR004358">
    <property type="entry name" value="Sig_transdc_His_kin-like_C"/>
</dbReference>
<dbReference type="InterPro" id="IPR005467">
    <property type="entry name" value="His_kinase_dom"/>
</dbReference>
<feature type="compositionally biased region" description="Polar residues" evidence="4">
    <location>
        <begin position="1"/>
        <end position="15"/>
    </location>
</feature>
<dbReference type="CDD" id="cd00082">
    <property type="entry name" value="HisKA"/>
    <property type="match status" value="1"/>
</dbReference>
<evidence type="ECO:0000256" key="1">
    <source>
        <dbReference type="ARBA" id="ARBA00000085"/>
    </source>
</evidence>
<feature type="region of interest" description="Disordered" evidence="4">
    <location>
        <begin position="1"/>
        <end position="21"/>
    </location>
</feature>
<gene>
    <name evidence="6" type="ORF">GCM10025791_10310</name>
</gene>
<organism evidence="6 7">
    <name type="scientific">Halioxenophilus aromaticivorans</name>
    <dbReference type="NCBI Taxonomy" id="1306992"/>
    <lineage>
        <taxon>Bacteria</taxon>
        <taxon>Pseudomonadati</taxon>
        <taxon>Pseudomonadota</taxon>
        <taxon>Gammaproteobacteria</taxon>
        <taxon>Alteromonadales</taxon>
        <taxon>Alteromonadaceae</taxon>
        <taxon>Halioxenophilus</taxon>
    </lineage>
</organism>
<dbReference type="GO" id="GO:0000155">
    <property type="term" value="F:phosphorelay sensor kinase activity"/>
    <property type="evidence" value="ECO:0007669"/>
    <property type="project" value="InterPro"/>
</dbReference>
<proteinExistence type="predicted"/>
<dbReference type="Proteomes" id="UP001409585">
    <property type="component" value="Unassembled WGS sequence"/>
</dbReference>
<dbReference type="EC" id="2.7.13.3" evidence="2"/>
<accession>A0AAV3TZJ6</accession>
<evidence type="ECO:0000256" key="3">
    <source>
        <dbReference type="ARBA" id="ARBA00022553"/>
    </source>
</evidence>
<comment type="caution">
    <text evidence="6">The sequence shown here is derived from an EMBL/GenBank/DDBJ whole genome shotgun (WGS) entry which is preliminary data.</text>
</comment>
<dbReference type="PRINTS" id="PR00344">
    <property type="entry name" value="BCTRLSENSOR"/>
</dbReference>
<dbReference type="SUPFAM" id="SSF55874">
    <property type="entry name" value="ATPase domain of HSP90 chaperone/DNA topoisomerase II/histidine kinase"/>
    <property type="match status" value="1"/>
</dbReference>
<dbReference type="PANTHER" id="PTHR43065">
    <property type="entry name" value="SENSOR HISTIDINE KINASE"/>
    <property type="match status" value="1"/>
</dbReference>
<keyword evidence="3" id="KW-0597">Phosphoprotein</keyword>
<dbReference type="SUPFAM" id="SSF47384">
    <property type="entry name" value="Homodimeric domain of signal transducing histidine kinase"/>
    <property type="match status" value="1"/>
</dbReference>
<dbReference type="Pfam" id="PF02518">
    <property type="entry name" value="HATPase_c"/>
    <property type="match status" value="1"/>
</dbReference>
<keyword evidence="7" id="KW-1185">Reference proteome</keyword>
<protein>
    <recommendedName>
        <fullName evidence="2">histidine kinase</fullName>
        <ecNumber evidence="2">2.7.13.3</ecNumber>
    </recommendedName>
</protein>
<dbReference type="InterPro" id="IPR036890">
    <property type="entry name" value="HATPase_C_sf"/>
</dbReference>
<feature type="domain" description="Histidine kinase" evidence="5">
    <location>
        <begin position="32"/>
        <end position="268"/>
    </location>
</feature>
<dbReference type="AlphaFoldDB" id="A0AAV3TZJ6"/>
<evidence type="ECO:0000313" key="6">
    <source>
        <dbReference type="EMBL" id="GAA4935050.1"/>
    </source>
</evidence>
<sequence length="270" mass="29217">MEQSSSNDTQPQAASKQHESEKMDAVGGLVAGVSHEINTPLGVNIANCSLLLEVLDDLGKDFKNGDLDAEAFEDFLITAQDLCNSMLKNMRRASQLISNFKRVAVKDTDESSQLEQVDVIELIQGFVSSFEGTGVDEPRSVQVQLQLPPRLIVSTYPAVLLQILTALMSNVLIHAKDPAKDICTVTISLAPAGDGYQLTFSDDGVGVPEADLKKVFEPFFTTKRGAGNPGLGLSIVYNTVKVMLRSDIHYESKPGAGFSVSFKLHNLMAE</sequence>
<dbReference type="RefSeq" id="WP_345418097.1">
    <property type="nucleotide sequence ID" value="NZ_AP031496.1"/>
</dbReference>
<dbReference type="InterPro" id="IPR003661">
    <property type="entry name" value="HisK_dim/P_dom"/>
</dbReference>
<evidence type="ECO:0000259" key="5">
    <source>
        <dbReference type="PROSITE" id="PS50109"/>
    </source>
</evidence>
<name>A0AAV3TZJ6_9ALTE</name>
<dbReference type="Gene3D" id="1.10.287.130">
    <property type="match status" value="1"/>
</dbReference>
<dbReference type="InterPro" id="IPR036097">
    <property type="entry name" value="HisK_dim/P_sf"/>
</dbReference>
<comment type="catalytic activity">
    <reaction evidence="1">
        <text>ATP + protein L-histidine = ADP + protein N-phospho-L-histidine.</text>
        <dbReference type="EC" id="2.7.13.3"/>
    </reaction>
</comment>